<feature type="region of interest" description="Disordered" evidence="1">
    <location>
        <begin position="129"/>
        <end position="153"/>
    </location>
</feature>
<dbReference type="Proteomes" id="UP001172457">
    <property type="component" value="Chromosome 6"/>
</dbReference>
<accession>A0AA38SR51</accession>
<feature type="compositionally biased region" description="Basic residues" evidence="1">
    <location>
        <begin position="1"/>
        <end position="10"/>
    </location>
</feature>
<feature type="compositionally biased region" description="Polar residues" evidence="1">
    <location>
        <begin position="51"/>
        <end position="69"/>
    </location>
</feature>
<comment type="caution">
    <text evidence="2">The sequence shown here is derived from an EMBL/GenBank/DDBJ whole genome shotgun (WGS) entry which is preliminary data.</text>
</comment>
<feature type="compositionally biased region" description="Basic and acidic residues" evidence="1">
    <location>
        <begin position="140"/>
        <end position="150"/>
    </location>
</feature>
<evidence type="ECO:0000313" key="3">
    <source>
        <dbReference type="Proteomes" id="UP001172457"/>
    </source>
</evidence>
<dbReference type="EMBL" id="JARYMX010000006">
    <property type="protein sequence ID" value="KAJ9543453.1"/>
    <property type="molecule type" value="Genomic_DNA"/>
</dbReference>
<protein>
    <submittedName>
        <fullName evidence="2">Uncharacterized protein</fullName>
    </submittedName>
</protein>
<reference evidence="2" key="1">
    <citation type="submission" date="2023-03" db="EMBL/GenBank/DDBJ databases">
        <title>Chromosome-scale reference genome and RAD-based genetic map of yellow starthistle (Centaurea solstitialis) reveal putative structural variation and QTLs associated with invader traits.</title>
        <authorList>
            <person name="Reatini B."/>
            <person name="Cang F.A."/>
            <person name="Jiang Q."/>
            <person name="Mckibben M.T.W."/>
            <person name="Barker M.S."/>
            <person name="Rieseberg L.H."/>
            <person name="Dlugosch K.M."/>
        </authorList>
    </citation>
    <scope>NUCLEOTIDE SEQUENCE</scope>
    <source>
        <strain evidence="2">CAN-66</strain>
        <tissue evidence="2">Leaf</tissue>
    </source>
</reference>
<gene>
    <name evidence="2" type="ORF">OSB04_023160</name>
</gene>
<organism evidence="2 3">
    <name type="scientific">Centaurea solstitialis</name>
    <name type="common">yellow star-thistle</name>
    <dbReference type="NCBI Taxonomy" id="347529"/>
    <lineage>
        <taxon>Eukaryota</taxon>
        <taxon>Viridiplantae</taxon>
        <taxon>Streptophyta</taxon>
        <taxon>Embryophyta</taxon>
        <taxon>Tracheophyta</taxon>
        <taxon>Spermatophyta</taxon>
        <taxon>Magnoliopsida</taxon>
        <taxon>eudicotyledons</taxon>
        <taxon>Gunneridae</taxon>
        <taxon>Pentapetalae</taxon>
        <taxon>asterids</taxon>
        <taxon>campanulids</taxon>
        <taxon>Asterales</taxon>
        <taxon>Asteraceae</taxon>
        <taxon>Carduoideae</taxon>
        <taxon>Cardueae</taxon>
        <taxon>Centaureinae</taxon>
        <taxon>Centaurea</taxon>
    </lineage>
</organism>
<keyword evidence="3" id="KW-1185">Reference proteome</keyword>
<proteinExistence type="predicted"/>
<dbReference type="AlphaFoldDB" id="A0AA38SR51"/>
<feature type="region of interest" description="Disordered" evidence="1">
    <location>
        <begin position="1"/>
        <end position="69"/>
    </location>
</feature>
<dbReference type="PANTHER" id="PTHR33738:SF8">
    <property type="entry name" value="OS05G0454500 PROTEIN"/>
    <property type="match status" value="1"/>
</dbReference>
<name>A0AA38SR51_9ASTR</name>
<dbReference type="PANTHER" id="PTHR33738">
    <property type="entry name" value="EMB|CAB82975.1"/>
    <property type="match status" value="1"/>
</dbReference>
<evidence type="ECO:0000256" key="1">
    <source>
        <dbReference type="SAM" id="MobiDB-lite"/>
    </source>
</evidence>
<sequence length="166" mass="18422">MENQNHHHHQSSSSSSSFTAQLFGDHDSRHPSSTGVFASIFPPPSTVLARNPNSSQFTGATQKEKSGSQVWTTTHVTSAENVAKNTASANSSIMNMERRSIFQERVEPSPLSSSLYYGGQEDMYVCSSSDHTSQSYPKFKKMEGKDDPNHLHSASRGNWWQGSLYY</sequence>
<evidence type="ECO:0000313" key="2">
    <source>
        <dbReference type="EMBL" id="KAJ9543453.1"/>
    </source>
</evidence>